<proteinExistence type="predicted"/>
<gene>
    <name evidence="2" type="ORF">ALC62_00207</name>
</gene>
<evidence type="ECO:0000313" key="2">
    <source>
        <dbReference type="EMBL" id="KYN08751.1"/>
    </source>
</evidence>
<reference evidence="2 3" key="1">
    <citation type="submission" date="2016-03" db="EMBL/GenBank/DDBJ databases">
        <title>Cyphomyrmex costatus WGS genome.</title>
        <authorList>
            <person name="Nygaard S."/>
            <person name="Hu H."/>
            <person name="Boomsma J."/>
            <person name="Zhang G."/>
        </authorList>
    </citation>
    <scope>NUCLEOTIDE SEQUENCE [LARGE SCALE GENOMIC DNA]</scope>
    <source>
        <strain evidence="2">MS0001</strain>
        <tissue evidence="2">Whole body</tissue>
    </source>
</reference>
<sequence length="123" mass="13832">MSGARYEVSATRRRQFHSGDQLNDDDEVSARLRCGMIVCHRHPTRATGNHADGIELSASAIEANAKLEIYPFWQRLARGWHSSDAIYRTANAGERAAAPESNRLLNEVERLSGWLAGWSIRLR</sequence>
<dbReference type="AlphaFoldDB" id="A0A195D798"/>
<dbReference type="Proteomes" id="UP000078542">
    <property type="component" value="Unassembled WGS sequence"/>
</dbReference>
<evidence type="ECO:0000313" key="3">
    <source>
        <dbReference type="Proteomes" id="UP000078542"/>
    </source>
</evidence>
<protein>
    <submittedName>
        <fullName evidence="2">Uncharacterized protein</fullName>
    </submittedName>
</protein>
<organism evidence="2 3">
    <name type="scientific">Cyphomyrmex costatus</name>
    <dbReference type="NCBI Taxonomy" id="456900"/>
    <lineage>
        <taxon>Eukaryota</taxon>
        <taxon>Metazoa</taxon>
        <taxon>Ecdysozoa</taxon>
        <taxon>Arthropoda</taxon>
        <taxon>Hexapoda</taxon>
        <taxon>Insecta</taxon>
        <taxon>Pterygota</taxon>
        <taxon>Neoptera</taxon>
        <taxon>Endopterygota</taxon>
        <taxon>Hymenoptera</taxon>
        <taxon>Apocrita</taxon>
        <taxon>Aculeata</taxon>
        <taxon>Formicoidea</taxon>
        <taxon>Formicidae</taxon>
        <taxon>Myrmicinae</taxon>
        <taxon>Cyphomyrmex</taxon>
    </lineage>
</organism>
<accession>A0A195D798</accession>
<dbReference type="EMBL" id="KQ976749">
    <property type="protein sequence ID" value="KYN08751.1"/>
    <property type="molecule type" value="Genomic_DNA"/>
</dbReference>
<name>A0A195D798_9HYME</name>
<keyword evidence="3" id="KW-1185">Reference proteome</keyword>
<feature type="region of interest" description="Disordered" evidence="1">
    <location>
        <begin position="1"/>
        <end position="23"/>
    </location>
</feature>
<evidence type="ECO:0000256" key="1">
    <source>
        <dbReference type="SAM" id="MobiDB-lite"/>
    </source>
</evidence>